<dbReference type="Proteomes" id="UP001292094">
    <property type="component" value="Unassembled WGS sequence"/>
</dbReference>
<reference evidence="4" key="1">
    <citation type="submission" date="2023-11" db="EMBL/GenBank/DDBJ databases">
        <title>Genome assemblies of two species of porcelain crab, Petrolisthes cinctipes and Petrolisthes manimaculis (Anomura: Porcellanidae).</title>
        <authorList>
            <person name="Angst P."/>
        </authorList>
    </citation>
    <scope>NUCLEOTIDE SEQUENCE</scope>
    <source>
        <strain evidence="4">PB745_02</strain>
        <tissue evidence="4">Gill</tissue>
    </source>
</reference>
<dbReference type="HAMAP" id="MF_00528">
    <property type="entry name" value="Maf"/>
    <property type="match status" value="1"/>
</dbReference>
<comment type="cofactor">
    <cofactor evidence="1">
        <name>a divalent metal cation</name>
        <dbReference type="ChEBI" id="CHEBI:60240"/>
    </cofactor>
</comment>
<dbReference type="SUPFAM" id="SSF52972">
    <property type="entry name" value="ITPase-like"/>
    <property type="match status" value="1"/>
</dbReference>
<evidence type="ECO:0000256" key="2">
    <source>
        <dbReference type="ARBA" id="ARBA00022801"/>
    </source>
</evidence>
<dbReference type="EMBL" id="JAWZYT010003161">
    <property type="protein sequence ID" value="KAK4299869.1"/>
    <property type="molecule type" value="Genomic_DNA"/>
</dbReference>
<dbReference type="NCBIfam" id="TIGR00172">
    <property type="entry name" value="maf"/>
    <property type="match status" value="1"/>
</dbReference>
<accession>A0AAE1TYK3</accession>
<keyword evidence="5" id="KW-1185">Reference proteome</keyword>
<dbReference type="InterPro" id="IPR029001">
    <property type="entry name" value="ITPase-like_fam"/>
</dbReference>
<protein>
    <recommendedName>
        <fullName evidence="6">Maf-like protein</fullName>
    </recommendedName>
</protein>
<evidence type="ECO:0000256" key="1">
    <source>
        <dbReference type="ARBA" id="ARBA00001968"/>
    </source>
</evidence>
<evidence type="ECO:0008006" key="6">
    <source>
        <dbReference type="Google" id="ProtNLM"/>
    </source>
</evidence>
<keyword evidence="3" id="KW-1133">Transmembrane helix</keyword>
<dbReference type="AlphaFoldDB" id="A0AAE1TYK3"/>
<dbReference type="InterPro" id="IPR003697">
    <property type="entry name" value="Maf-like"/>
</dbReference>
<dbReference type="PANTHER" id="PTHR43213:SF5">
    <property type="entry name" value="BIFUNCTIONAL DTTP_UTP PYROPHOSPHATASE_METHYLTRANSFERASE PROTEIN-RELATED"/>
    <property type="match status" value="1"/>
</dbReference>
<proteinExistence type="inferred from homology"/>
<dbReference type="Gene3D" id="3.90.950.10">
    <property type="match status" value="1"/>
</dbReference>
<feature type="transmembrane region" description="Helical" evidence="3">
    <location>
        <begin position="72"/>
        <end position="95"/>
    </location>
</feature>
<evidence type="ECO:0000313" key="4">
    <source>
        <dbReference type="EMBL" id="KAK4299869.1"/>
    </source>
</evidence>
<dbReference type="CDD" id="cd00555">
    <property type="entry name" value="Maf"/>
    <property type="match status" value="1"/>
</dbReference>
<comment type="caution">
    <text evidence="4">The sequence shown here is derived from an EMBL/GenBank/DDBJ whole genome shotgun (WGS) entry which is preliminary data.</text>
</comment>
<dbReference type="Pfam" id="PF02545">
    <property type="entry name" value="Maf"/>
    <property type="match status" value="1"/>
</dbReference>
<keyword evidence="2" id="KW-0378">Hydrolase</keyword>
<dbReference type="PANTHER" id="PTHR43213">
    <property type="entry name" value="BIFUNCTIONAL DTTP/UTP PYROPHOSPHATASE/METHYLTRANSFERASE PROTEIN-RELATED"/>
    <property type="match status" value="1"/>
</dbReference>
<keyword evidence="3" id="KW-0472">Membrane</keyword>
<gene>
    <name evidence="4" type="ORF">Pmani_027891</name>
</gene>
<evidence type="ECO:0000313" key="5">
    <source>
        <dbReference type="Proteomes" id="UP001292094"/>
    </source>
</evidence>
<organism evidence="4 5">
    <name type="scientific">Petrolisthes manimaculis</name>
    <dbReference type="NCBI Taxonomy" id="1843537"/>
    <lineage>
        <taxon>Eukaryota</taxon>
        <taxon>Metazoa</taxon>
        <taxon>Ecdysozoa</taxon>
        <taxon>Arthropoda</taxon>
        <taxon>Crustacea</taxon>
        <taxon>Multicrustacea</taxon>
        <taxon>Malacostraca</taxon>
        <taxon>Eumalacostraca</taxon>
        <taxon>Eucarida</taxon>
        <taxon>Decapoda</taxon>
        <taxon>Pleocyemata</taxon>
        <taxon>Anomura</taxon>
        <taxon>Galatheoidea</taxon>
        <taxon>Porcellanidae</taxon>
        <taxon>Petrolisthes</taxon>
    </lineage>
</organism>
<keyword evidence="3" id="KW-0812">Transmembrane</keyword>
<dbReference type="GO" id="GO:0047429">
    <property type="term" value="F:nucleoside triphosphate diphosphatase activity"/>
    <property type="evidence" value="ECO:0007669"/>
    <property type="project" value="InterPro"/>
</dbReference>
<sequence length="296" mass="32935">MSDSFLFLCTYKEILNILGEYIKKNTSWAVDGMPGDDKPLTDHTTTVMKRLLHLECQITKVEEVLGRVPRCFIITISCFVVMVCLMLITCCFNLINSSPRRKEILDKLGINIMVVPSKFEENLDPQNFKHPSEFVIATAQGKAKEVAKRLSGSASMPHPDLVIGADTCISFENRVFGKPRDRQDAHLTLSKLSGRNHEVLTGVCLMIWDGKVWTETTFSECTKVKFGQLSKEEIAAYVDTGEPMDKAGGYGIQGLGGTLVEGITGDYYNVVGFPLHRFCHHLSRIIADTLPLGEEA</sequence>
<evidence type="ECO:0000256" key="3">
    <source>
        <dbReference type="SAM" id="Phobius"/>
    </source>
</evidence>
<name>A0AAE1TYK3_9EUCA</name>